<comment type="similarity">
    <text evidence="1">Belongs to the VgrG protein family.</text>
</comment>
<dbReference type="InterPro" id="IPR017847">
    <property type="entry name" value="T6SS_RhsGE_Vgr_subset"/>
</dbReference>
<dbReference type="Pfam" id="PF05954">
    <property type="entry name" value="Phage_GPD"/>
    <property type="match status" value="1"/>
</dbReference>
<dbReference type="RefSeq" id="WP_281463575.1">
    <property type="nucleotide sequence ID" value="NZ_JASBAN010000005.1"/>
</dbReference>
<dbReference type="Gene3D" id="3.55.50.10">
    <property type="entry name" value="Baseplate protein-like domains"/>
    <property type="match status" value="1"/>
</dbReference>
<dbReference type="Pfam" id="PF10106">
    <property type="entry name" value="DUF2345"/>
    <property type="match status" value="1"/>
</dbReference>
<dbReference type="SUPFAM" id="SSF69279">
    <property type="entry name" value="Phage tail proteins"/>
    <property type="match status" value="2"/>
</dbReference>
<sequence length="789" mass="87864">MFDVVDDATKALLTGKGLGVSGSGHNRYHLTITGCNANIDVQDFHGVEKLSEPFSYQIRFTSFDPNITPQDVLNCSAEFFFQSPSDLEPQRRVYGVITGFAKISSSKDQTSYGVTLEPRLALLRKTQYTSIFQNQSIPQIVEKILRTRHGFEGQDFHMDLNHTYPAHEQDMQYKETDYDFIARKLAWDGIWYRFDMDTRLDLDVIVFSDDQSKYVFGNSLPIRNPAGSGMSDNAILSVWGIKVHHNVVQAGAKVKDYNYRSANATQNSETDSWQPDNTTYGVPYHYGDRYLERGTDIDPEIETGSFHARLHNERYKNDKIRIYGTTNDPSLYPGKVLDIEGGSTDPALKDGFLIVSTTSKGSRNGKYEMRFEAMPYSDQIGFRPKLLERPHIAGTIPARVSSTEKFDTYSHIDEMGRYKVQFDFDLDTWDKGKESLWVRLAKPYSGGTYGFHWPLLDGTEVAIAFEDGDPDRPYIAYALHDSSNGDHVTIQNYKRNVLRTPSNNKLRMDDERGKEHIKLSTEYGGKTQLNMGHLVDSSRQQRGEGFELRTDKWGAIRANNGIFISADGRQKASSTSLDMIEATGQLSAALNQAKQLREAADASKATGLDTANLMALIEGAVTALQKASVLISAPAGIAQTTPSSIQHNAGRNVITTAGKDVSLNAKNNVTMAASQEISLFAHNKDLRAVAGYGKVELQAQDNQMNLDAKMDITLTSHDGKIQTFSPTEINLVCGEKCFIKLTPDQVIMNAPDHIIHKTAVVIKQNPGSMPIDPPPMPQPKKANGFRFSA</sequence>
<dbReference type="SUPFAM" id="SSF69255">
    <property type="entry name" value="gp5 N-terminal domain-like"/>
    <property type="match status" value="1"/>
</dbReference>
<keyword evidence="2" id="KW-0175">Coiled coil</keyword>
<comment type="caution">
    <text evidence="7">The sequence shown here is derived from an EMBL/GenBank/DDBJ whole genome shotgun (WGS) entry which is preliminary data.</text>
</comment>
<evidence type="ECO:0000259" key="4">
    <source>
        <dbReference type="Pfam" id="PF04717"/>
    </source>
</evidence>
<protein>
    <submittedName>
        <fullName evidence="7">Type VI secretion system tip protein VgrG</fullName>
    </submittedName>
</protein>
<feature type="domain" description="Putative type VI secretion system Rhs element associated Vgr" evidence="6">
    <location>
        <begin position="499"/>
        <end position="600"/>
    </location>
</feature>
<dbReference type="Gene3D" id="2.30.110.50">
    <property type="match status" value="1"/>
</dbReference>
<name>A0ABT6QAU1_9PROT</name>
<evidence type="ECO:0000259" key="5">
    <source>
        <dbReference type="Pfam" id="PF10106"/>
    </source>
</evidence>
<dbReference type="InterPro" id="IPR006533">
    <property type="entry name" value="T6SS_Vgr_RhsGE"/>
</dbReference>
<dbReference type="NCBIfam" id="TIGR03361">
    <property type="entry name" value="VI_Rhs_Vgr"/>
    <property type="match status" value="1"/>
</dbReference>
<proteinExistence type="inferred from homology"/>
<dbReference type="Proteomes" id="UP001431775">
    <property type="component" value="Unassembled WGS sequence"/>
</dbReference>
<feature type="domain" description="Gp5/Type VI secretion system Vgr protein OB-fold" evidence="4">
    <location>
        <begin position="413"/>
        <end position="479"/>
    </location>
</feature>
<evidence type="ECO:0000256" key="2">
    <source>
        <dbReference type="SAM" id="Coils"/>
    </source>
</evidence>
<organism evidence="7 8">
    <name type="scientific">Commensalibacter nepenthis</name>
    <dbReference type="NCBI Taxonomy" id="3043872"/>
    <lineage>
        <taxon>Bacteria</taxon>
        <taxon>Pseudomonadati</taxon>
        <taxon>Pseudomonadota</taxon>
        <taxon>Alphaproteobacteria</taxon>
        <taxon>Acetobacterales</taxon>
        <taxon>Acetobacteraceae</taxon>
    </lineage>
</organism>
<dbReference type="SUPFAM" id="SSF69349">
    <property type="entry name" value="Phage fibre proteins"/>
    <property type="match status" value="1"/>
</dbReference>
<evidence type="ECO:0000313" key="7">
    <source>
        <dbReference type="EMBL" id="MDI2113924.1"/>
    </source>
</evidence>
<gene>
    <name evidence="7" type="primary">vgrG</name>
    <name evidence="7" type="ORF">QJV33_11650</name>
</gene>
<accession>A0ABT6QAU1</accession>
<reference evidence="7" key="1">
    <citation type="submission" date="2023-05" db="EMBL/GenBank/DDBJ databases">
        <title>Whole genome sequence of Commensalibacter sp.</title>
        <authorList>
            <person name="Charoenyingcharoen P."/>
            <person name="Yukphan P."/>
        </authorList>
    </citation>
    <scope>NUCLEOTIDE SEQUENCE</scope>
    <source>
        <strain evidence="7">TBRC 10068</strain>
    </source>
</reference>
<feature type="domain" description="DUF2345" evidence="5">
    <location>
        <begin position="619"/>
        <end position="760"/>
    </location>
</feature>
<dbReference type="Gene3D" id="4.10.220.110">
    <property type="match status" value="1"/>
</dbReference>
<evidence type="ECO:0000256" key="3">
    <source>
        <dbReference type="SAM" id="MobiDB-lite"/>
    </source>
</evidence>
<dbReference type="Pfam" id="PF04717">
    <property type="entry name" value="Phage_base_V"/>
    <property type="match status" value="1"/>
</dbReference>
<dbReference type="EMBL" id="JASBAN010000005">
    <property type="protein sequence ID" value="MDI2113924.1"/>
    <property type="molecule type" value="Genomic_DNA"/>
</dbReference>
<evidence type="ECO:0000256" key="1">
    <source>
        <dbReference type="ARBA" id="ARBA00005558"/>
    </source>
</evidence>
<dbReference type="InterPro" id="IPR037026">
    <property type="entry name" value="Vgr_OB-fold_dom_sf"/>
</dbReference>
<dbReference type="InterPro" id="IPR028244">
    <property type="entry name" value="T6SS_Rhs_Vgr_dom"/>
</dbReference>
<keyword evidence="8" id="KW-1185">Reference proteome</keyword>
<dbReference type="Gene3D" id="2.40.50.230">
    <property type="entry name" value="Gp5 N-terminal domain"/>
    <property type="match status" value="1"/>
</dbReference>
<feature type="coiled-coil region" evidence="2">
    <location>
        <begin position="579"/>
        <end position="606"/>
    </location>
</feature>
<feature type="region of interest" description="Disordered" evidence="3">
    <location>
        <begin position="767"/>
        <end position="789"/>
    </location>
</feature>
<evidence type="ECO:0000313" key="8">
    <source>
        <dbReference type="Proteomes" id="UP001431775"/>
    </source>
</evidence>
<dbReference type="InterPro" id="IPR006531">
    <property type="entry name" value="Gp5/Vgr_OB"/>
</dbReference>
<dbReference type="InterPro" id="IPR018769">
    <property type="entry name" value="VgrG2_DUF2345"/>
</dbReference>
<dbReference type="Pfam" id="PF13296">
    <property type="entry name" value="T6SS_Vgr"/>
    <property type="match status" value="1"/>
</dbReference>
<dbReference type="NCBIfam" id="TIGR01646">
    <property type="entry name" value="vgr_GE"/>
    <property type="match status" value="1"/>
</dbReference>
<evidence type="ECO:0000259" key="6">
    <source>
        <dbReference type="Pfam" id="PF13296"/>
    </source>
</evidence>